<feature type="transmembrane region" description="Helical" evidence="1">
    <location>
        <begin position="55"/>
        <end position="71"/>
    </location>
</feature>
<dbReference type="EMBL" id="BSUJ01000001">
    <property type="protein sequence ID" value="GMA21627.1"/>
    <property type="molecule type" value="Genomic_DNA"/>
</dbReference>
<gene>
    <name evidence="2" type="ORF">GCM10025862_36480</name>
</gene>
<dbReference type="RefSeq" id="WP_241443944.1">
    <property type="nucleotide sequence ID" value="NZ_BSUJ01000001.1"/>
</dbReference>
<evidence type="ECO:0000313" key="2">
    <source>
        <dbReference type="EMBL" id="GMA21627.1"/>
    </source>
</evidence>
<keyword evidence="1" id="KW-0812">Transmembrane</keyword>
<name>A0ABQ6HTB0_9MICO</name>
<evidence type="ECO:0000256" key="1">
    <source>
        <dbReference type="SAM" id="Phobius"/>
    </source>
</evidence>
<reference evidence="3" key="1">
    <citation type="journal article" date="2019" name="Int. J. Syst. Evol. Microbiol.">
        <title>The Global Catalogue of Microorganisms (GCM) 10K type strain sequencing project: providing services to taxonomists for standard genome sequencing and annotation.</title>
        <authorList>
            <consortium name="The Broad Institute Genomics Platform"/>
            <consortium name="The Broad Institute Genome Sequencing Center for Infectious Disease"/>
            <person name="Wu L."/>
            <person name="Ma J."/>
        </authorList>
    </citation>
    <scope>NUCLEOTIDE SEQUENCE [LARGE SCALE GENOMIC DNA]</scope>
    <source>
        <strain evidence="3">NBRC 105830</strain>
    </source>
</reference>
<dbReference type="Proteomes" id="UP001157109">
    <property type="component" value="Unassembled WGS sequence"/>
</dbReference>
<proteinExistence type="predicted"/>
<comment type="caution">
    <text evidence="2">The sequence shown here is derived from an EMBL/GenBank/DDBJ whole genome shotgun (WGS) entry which is preliminary data.</text>
</comment>
<keyword evidence="1" id="KW-0472">Membrane</keyword>
<protein>
    <submittedName>
        <fullName evidence="2">Uncharacterized protein</fullName>
    </submittedName>
</protein>
<keyword evidence="3" id="KW-1185">Reference proteome</keyword>
<organism evidence="2 3">
    <name type="scientific">Arsenicicoccus piscis</name>
    <dbReference type="NCBI Taxonomy" id="673954"/>
    <lineage>
        <taxon>Bacteria</taxon>
        <taxon>Bacillati</taxon>
        <taxon>Actinomycetota</taxon>
        <taxon>Actinomycetes</taxon>
        <taxon>Micrococcales</taxon>
        <taxon>Intrasporangiaceae</taxon>
        <taxon>Arsenicicoccus</taxon>
    </lineage>
</organism>
<sequence>MSAKATTRTATLSLTADAKTRLAWAVLLTWAIALVASVATTFVQGGDVAANLNQPVWALGVITFTTLFLTARSDEQR</sequence>
<evidence type="ECO:0000313" key="3">
    <source>
        <dbReference type="Proteomes" id="UP001157109"/>
    </source>
</evidence>
<feature type="transmembrane region" description="Helical" evidence="1">
    <location>
        <begin position="21"/>
        <end position="43"/>
    </location>
</feature>
<keyword evidence="1" id="KW-1133">Transmembrane helix</keyword>
<accession>A0ABQ6HTB0</accession>